<dbReference type="Proteomes" id="UP001180845">
    <property type="component" value="Unassembled WGS sequence"/>
</dbReference>
<sequence>MDEQTLRDGMRDAVGSEPPLGFDPDQVAERAGRNQRKRRAMVGTGLATLVVLAGATTIPGVLGVYDQRTVTPAAPSVVEKSPAQNGELPLPGVVPPRPEKESGAEINYPEKKLGKHEKSLVRYTEKTVAEIAPNLDDVRVIRSAIPVSGKSETDKTRRLQIFVRFTDEVGPSSTAVSIHAPGTVSETPSQICEPDRGDELTRVQCRVVPQRDGSTLVSSLADPKEGPKEARVRTVRHFRADGTVVQASANNFNTQELDPNSLRAETVLSEKQLTELVTDPSLTLTK</sequence>
<comment type="caution">
    <text evidence="3">The sequence shown here is derived from an EMBL/GenBank/DDBJ whole genome shotgun (WGS) entry which is preliminary data.</text>
</comment>
<evidence type="ECO:0000313" key="3">
    <source>
        <dbReference type="EMBL" id="MDR7302148.1"/>
    </source>
</evidence>
<evidence type="ECO:0000256" key="2">
    <source>
        <dbReference type="SAM" id="Phobius"/>
    </source>
</evidence>
<reference evidence="3" key="1">
    <citation type="submission" date="2023-07" db="EMBL/GenBank/DDBJ databases">
        <title>Sequencing the genomes of 1000 actinobacteria strains.</title>
        <authorList>
            <person name="Klenk H.-P."/>
        </authorList>
    </citation>
    <scope>NUCLEOTIDE SEQUENCE</scope>
    <source>
        <strain evidence="3">DSM 45977</strain>
    </source>
</reference>
<feature type="compositionally biased region" description="Basic and acidic residues" evidence="1">
    <location>
        <begin position="1"/>
        <end position="11"/>
    </location>
</feature>
<protein>
    <submittedName>
        <fullName evidence="3">Uncharacterized protein</fullName>
    </submittedName>
</protein>
<feature type="region of interest" description="Disordered" evidence="1">
    <location>
        <begin position="76"/>
        <end position="106"/>
    </location>
</feature>
<dbReference type="RefSeq" id="WP_310273439.1">
    <property type="nucleotide sequence ID" value="NZ_JAVDXW010000001.1"/>
</dbReference>
<feature type="transmembrane region" description="Helical" evidence="2">
    <location>
        <begin position="40"/>
        <end position="65"/>
    </location>
</feature>
<feature type="compositionally biased region" description="Basic and acidic residues" evidence="1">
    <location>
        <begin position="97"/>
        <end position="106"/>
    </location>
</feature>
<keyword evidence="2" id="KW-0812">Transmembrane</keyword>
<organism evidence="3 4">
    <name type="scientific">Haloactinomyces albus</name>
    <dbReference type="NCBI Taxonomy" id="1352928"/>
    <lineage>
        <taxon>Bacteria</taxon>
        <taxon>Bacillati</taxon>
        <taxon>Actinomycetota</taxon>
        <taxon>Actinomycetes</taxon>
        <taxon>Actinopolysporales</taxon>
        <taxon>Actinopolysporaceae</taxon>
        <taxon>Haloactinomyces</taxon>
    </lineage>
</organism>
<dbReference type="EMBL" id="JAVDXW010000001">
    <property type="protein sequence ID" value="MDR7302148.1"/>
    <property type="molecule type" value="Genomic_DNA"/>
</dbReference>
<keyword evidence="4" id="KW-1185">Reference proteome</keyword>
<dbReference type="AlphaFoldDB" id="A0AAE3ZC07"/>
<evidence type="ECO:0000256" key="1">
    <source>
        <dbReference type="SAM" id="MobiDB-lite"/>
    </source>
</evidence>
<keyword evidence="2" id="KW-1133">Transmembrane helix</keyword>
<keyword evidence="2" id="KW-0472">Membrane</keyword>
<name>A0AAE3ZC07_9ACTN</name>
<gene>
    <name evidence="3" type="ORF">JOF55_002329</name>
</gene>
<evidence type="ECO:0000313" key="4">
    <source>
        <dbReference type="Proteomes" id="UP001180845"/>
    </source>
</evidence>
<accession>A0AAE3ZC07</accession>
<feature type="region of interest" description="Disordered" evidence="1">
    <location>
        <begin position="1"/>
        <end position="39"/>
    </location>
</feature>
<proteinExistence type="predicted"/>